<proteinExistence type="predicted"/>
<dbReference type="Proteomes" id="UP000799436">
    <property type="component" value="Unassembled WGS sequence"/>
</dbReference>
<protein>
    <submittedName>
        <fullName evidence="1">Uncharacterized protein</fullName>
    </submittedName>
</protein>
<accession>A0A6G1LEJ6</accession>
<name>A0A6G1LEJ6_9PEZI</name>
<sequence length="86" mass="9955">YLHNPQEAEKVIANSLATFRREYLTRAARSCYIRRLIHGYSTVSYTPDPYRSASGEGEARGLRGISFEEYIYRRADSDFEEGWPDA</sequence>
<organism evidence="1 2">
    <name type="scientific">Teratosphaeria nubilosa</name>
    <dbReference type="NCBI Taxonomy" id="161662"/>
    <lineage>
        <taxon>Eukaryota</taxon>
        <taxon>Fungi</taxon>
        <taxon>Dikarya</taxon>
        <taxon>Ascomycota</taxon>
        <taxon>Pezizomycotina</taxon>
        <taxon>Dothideomycetes</taxon>
        <taxon>Dothideomycetidae</taxon>
        <taxon>Mycosphaerellales</taxon>
        <taxon>Teratosphaeriaceae</taxon>
        <taxon>Teratosphaeria</taxon>
    </lineage>
</organism>
<evidence type="ECO:0000313" key="2">
    <source>
        <dbReference type="Proteomes" id="UP000799436"/>
    </source>
</evidence>
<gene>
    <name evidence="1" type="ORF">EJ03DRAFT_269907</name>
</gene>
<feature type="non-terminal residue" evidence="1">
    <location>
        <position position="1"/>
    </location>
</feature>
<reference evidence="1" key="1">
    <citation type="journal article" date="2020" name="Stud. Mycol.">
        <title>101 Dothideomycetes genomes: a test case for predicting lifestyles and emergence of pathogens.</title>
        <authorList>
            <person name="Haridas S."/>
            <person name="Albert R."/>
            <person name="Binder M."/>
            <person name="Bloem J."/>
            <person name="Labutti K."/>
            <person name="Salamov A."/>
            <person name="Andreopoulos B."/>
            <person name="Baker S."/>
            <person name="Barry K."/>
            <person name="Bills G."/>
            <person name="Bluhm B."/>
            <person name="Cannon C."/>
            <person name="Castanera R."/>
            <person name="Culley D."/>
            <person name="Daum C."/>
            <person name="Ezra D."/>
            <person name="Gonzalez J."/>
            <person name="Henrissat B."/>
            <person name="Kuo A."/>
            <person name="Liang C."/>
            <person name="Lipzen A."/>
            <person name="Lutzoni F."/>
            <person name="Magnuson J."/>
            <person name="Mondo S."/>
            <person name="Nolan M."/>
            <person name="Ohm R."/>
            <person name="Pangilinan J."/>
            <person name="Park H.-J."/>
            <person name="Ramirez L."/>
            <person name="Alfaro M."/>
            <person name="Sun H."/>
            <person name="Tritt A."/>
            <person name="Yoshinaga Y."/>
            <person name="Zwiers L.-H."/>
            <person name="Turgeon B."/>
            <person name="Goodwin S."/>
            <person name="Spatafora J."/>
            <person name="Crous P."/>
            <person name="Grigoriev I."/>
        </authorList>
    </citation>
    <scope>NUCLEOTIDE SEQUENCE</scope>
    <source>
        <strain evidence="1">CBS 116005</strain>
    </source>
</reference>
<dbReference type="OrthoDB" id="202415at2759"/>
<evidence type="ECO:0000313" key="1">
    <source>
        <dbReference type="EMBL" id="KAF2770858.1"/>
    </source>
</evidence>
<dbReference type="AlphaFoldDB" id="A0A6G1LEJ6"/>
<keyword evidence="2" id="KW-1185">Reference proteome</keyword>
<dbReference type="EMBL" id="ML995823">
    <property type="protein sequence ID" value="KAF2770858.1"/>
    <property type="molecule type" value="Genomic_DNA"/>
</dbReference>